<sequence length="348" mass="40194">MENTVSIGAPQTAKVRSYIFDNLRGLAIWCIPISHFTRVGGEFSQGSLSGIVYITINVFVMQLFMFLSGYFSKKVDRARESAFQTFLLPYLFFTLIFYIFRYLYFGHANLDFLKPPFALWFLFSVFFYRYYLKDLVKIKHLLAISIGIYLIAGLLPVDTDYFALGRTISYFPFFLMGYYCTSDRLKSLQKLKKWQSIPLLVLLLGASYGLAFYVKVPVAFYLLKTTAADIGIPWYTDIILRGVVLILAVLWTIVLLNLMPNKKNYLSYIGMNTMPIYIFHLFFRYVVQDVGFPCPNLTVYYLWVFGAASLCAVVFSSPPVAKVYDATLDQLYAGWLKLKKKMIYEQES</sequence>
<feature type="transmembrane region" description="Helical" evidence="1">
    <location>
        <begin position="83"/>
        <end position="100"/>
    </location>
</feature>
<feature type="transmembrane region" description="Helical" evidence="1">
    <location>
        <begin position="298"/>
        <end position="315"/>
    </location>
</feature>
<keyword evidence="1" id="KW-0472">Membrane</keyword>
<evidence type="ECO:0000259" key="2">
    <source>
        <dbReference type="Pfam" id="PF01757"/>
    </source>
</evidence>
<keyword evidence="1" id="KW-1133">Transmembrane helix</keyword>
<protein>
    <submittedName>
        <fullName evidence="3">Acyltransferase family protein</fullName>
    </submittedName>
</protein>
<feature type="transmembrane region" description="Helical" evidence="1">
    <location>
        <begin position="199"/>
        <end position="223"/>
    </location>
</feature>
<reference evidence="3 4" key="1">
    <citation type="submission" date="2020-02" db="EMBL/GenBank/DDBJ databases">
        <authorList>
            <person name="Kim Y.B."/>
            <person name="Roh S.W."/>
        </authorList>
    </citation>
    <scope>NUCLEOTIDE SEQUENCE [LARGE SCALE GENOMIC DNA]</scope>
    <source>
        <strain evidence="3 4">DSM 103574</strain>
    </source>
</reference>
<proteinExistence type="predicted"/>
<dbReference type="AlphaFoldDB" id="A0A858BU63"/>
<evidence type="ECO:0000313" key="4">
    <source>
        <dbReference type="Proteomes" id="UP000466848"/>
    </source>
</evidence>
<dbReference type="InterPro" id="IPR002656">
    <property type="entry name" value="Acyl_transf_3_dom"/>
</dbReference>
<dbReference type="Pfam" id="PF01757">
    <property type="entry name" value="Acyl_transf_3"/>
    <property type="match status" value="1"/>
</dbReference>
<keyword evidence="4" id="KW-1185">Reference proteome</keyword>
<dbReference type="Proteomes" id="UP000466848">
    <property type="component" value="Chromosome"/>
</dbReference>
<dbReference type="KEGG" id="abut:Ami103574_09605"/>
<evidence type="ECO:0000313" key="3">
    <source>
        <dbReference type="EMBL" id="QIB69571.1"/>
    </source>
</evidence>
<feature type="transmembrane region" description="Helical" evidence="1">
    <location>
        <begin position="238"/>
        <end position="258"/>
    </location>
</feature>
<dbReference type="GO" id="GO:0016747">
    <property type="term" value="F:acyltransferase activity, transferring groups other than amino-acyl groups"/>
    <property type="evidence" value="ECO:0007669"/>
    <property type="project" value="InterPro"/>
</dbReference>
<keyword evidence="3" id="KW-0012">Acyltransferase</keyword>
<feature type="domain" description="Acyltransferase 3" evidence="2">
    <location>
        <begin position="19"/>
        <end position="315"/>
    </location>
</feature>
<name>A0A858BU63_9FIRM</name>
<evidence type="ECO:0000256" key="1">
    <source>
        <dbReference type="SAM" id="Phobius"/>
    </source>
</evidence>
<dbReference type="PANTHER" id="PTHR37312">
    <property type="entry name" value="MEMBRANE-BOUND ACYLTRANSFERASE YKRP-RELATED"/>
    <property type="match status" value="1"/>
</dbReference>
<dbReference type="InterPro" id="IPR052734">
    <property type="entry name" value="Nod_factor_acetyltransferase"/>
</dbReference>
<feature type="transmembrane region" description="Helical" evidence="1">
    <location>
        <begin position="265"/>
        <end position="286"/>
    </location>
</feature>
<keyword evidence="3" id="KW-0808">Transferase</keyword>
<feature type="transmembrane region" description="Helical" evidence="1">
    <location>
        <begin position="161"/>
        <end position="179"/>
    </location>
</feature>
<feature type="transmembrane region" description="Helical" evidence="1">
    <location>
        <begin position="112"/>
        <end position="131"/>
    </location>
</feature>
<feature type="transmembrane region" description="Helical" evidence="1">
    <location>
        <begin position="51"/>
        <end position="71"/>
    </location>
</feature>
<feature type="transmembrane region" description="Helical" evidence="1">
    <location>
        <begin position="138"/>
        <end position="155"/>
    </location>
</feature>
<dbReference type="PANTHER" id="PTHR37312:SF1">
    <property type="entry name" value="MEMBRANE-BOUND ACYLTRANSFERASE YKRP-RELATED"/>
    <property type="match status" value="1"/>
</dbReference>
<dbReference type="RefSeq" id="WP_163066812.1">
    <property type="nucleotide sequence ID" value="NZ_CP048649.1"/>
</dbReference>
<dbReference type="EMBL" id="CP048649">
    <property type="protein sequence ID" value="QIB69571.1"/>
    <property type="molecule type" value="Genomic_DNA"/>
</dbReference>
<gene>
    <name evidence="3" type="ORF">Ami103574_09605</name>
</gene>
<keyword evidence="1" id="KW-0812">Transmembrane</keyword>
<organism evidence="3 4">
    <name type="scientific">Aminipila butyrica</name>
    <dbReference type="NCBI Taxonomy" id="433296"/>
    <lineage>
        <taxon>Bacteria</taxon>
        <taxon>Bacillati</taxon>
        <taxon>Bacillota</taxon>
        <taxon>Clostridia</taxon>
        <taxon>Peptostreptococcales</taxon>
        <taxon>Anaerovoracaceae</taxon>
        <taxon>Aminipila</taxon>
    </lineage>
</organism>
<accession>A0A858BU63</accession>